<keyword evidence="4" id="KW-1185">Reference proteome</keyword>
<dbReference type="EC" id="2.4.1.-" evidence="3"/>
<feature type="domain" description="Glycosyl transferase family 1" evidence="1">
    <location>
        <begin position="218"/>
        <end position="361"/>
    </location>
</feature>
<sequence>MRVALMTNNYKPIIGGVPISIERLAAGLVRMGHEVTIFAPSYAKSEETEQQDVELTNSAESGICEEQVFRYATALKHFIGGIVLPNPFDINIEREFRKKSYDIIHVHHPMLIGRTAVYLSGKYKIPLVFTYHTRYEQYVKYYTHGIGRVDKIMPLYLRTFLRHCDFVFAPTGGMQQYLTEKCRVSPEKTGVLPTGIDEKTFTATPEQGDEVRAFYQAERMPLLLTVSRMAQEKNVAFLLESLAKVKSLYGKPFRMLMIGEGPDKNMLKMRSEELGLEDTVIFTGTVPNERIAPYYKAADGFLFASRTETQGIVVLEAFAGGTPVIAVKATGVEDVVDDGINGFLTGEDTDEYAGKVTEFLNLLQGEDTGCMSCEKLSANAFQKSSLYREEAVARKAVRYYNDVIAQKAIQKKRDIRLLPAG</sequence>
<dbReference type="Gene3D" id="3.40.50.2000">
    <property type="entry name" value="Glycogen Phosphorylase B"/>
    <property type="match status" value="2"/>
</dbReference>
<keyword evidence="3" id="KW-0808">Transferase</keyword>
<dbReference type="Proteomes" id="UP000236311">
    <property type="component" value="Unassembled WGS sequence"/>
</dbReference>
<keyword evidence="3" id="KW-0328">Glycosyltransferase</keyword>
<reference evidence="3 4" key="1">
    <citation type="submission" date="2018-01" db="EMBL/GenBank/DDBJ databases">
        <authorList>
            <person name="Gaut B.S."/>
            <person name="Morton B.R."/>
            <person name="Clegg M.T."/>
            <person name="Duvall M.R."/>
        </authorList>
    </citation>
    <scope>NUCLEOTIDE SEQUENCE [LARGE SCALE GENOMIC DNA]</scope>
    <source>
        <strain evidence="3">GP69</strain>
    </source>
</reference>
<evidence type="ECO:0000313" key="3">
    <source>
        <dbReference type="EMBL" id="SOY29753.1"/>
    </source>
</evidence>
<evidence type="ECO:0000259" key="2">
    <source>
        <dbReference type="Pfam" id="PF13439"/>
    </source>
</evidence>
<name>A0A2K4ZGZ7_9FIRM</name>
<evidence type="ECO:0000313" key="4">
    <source>
        <dbReference type="Proteomes" id="UP000236311"/>
    </source>
</evidence>
<proteinExistence type="predicted"/>
<dbReference type="Pfam" id="PF13439">
    <property type="entry name" value="Glyco_transf_4"/>
    <property type="match status" value="1"/>
</dbReference>
<dbReference type="EMBL" id="OFSM01000011">
    <property type="protein sequence ID" value="SOY29753.1"/>
    <property type="molecule type" value="Genomic_DNA"/>
</dbReference>
<organism evidence="3 4">
    <name type="scientific">Acetatifactor muris</name>
    <dbReference type="NCBI Taxonomy" id="879566"/>
    <lineage>
        <taxon>Bacteria</taxon>
        <taxon>Bacillati</taxon>
        <taxon>Bacillota</taxon>
        <taxon>Clostridia</taxon>
        <taxon>Lachnospirales</taxon>
        <taxon>Lachnospiraceae</taxon>
        <taxon>Acetatifactor</taxon>
    </lineage>
</organism>
<dbReference type="OrthoDB" id="9802525at2"/>
<dbReference type="RefSeq" id="WP_103239830.1">
    <property type="nucleotide sequence ID" value="NZ_CANRXC010000006.1"/>
</dbReference>
<dbReference type="Pfam" id="PF00534">
    <property type="entry name" value="Glycos_transf_1"/>
    <property type="match status" value="1"/>
</dbReference>
<gene>
    <name evidence="3" type="primary">mgs_2</name>
    <name evidence="3" type="ORF">AMURIS_02474</name>
</gene>
<evidence type="ECO:0000259" key="1">
    <source>
        <dbReference type="Pfam" id="PF00534"/>
    </source>
</evidence>
<accession>A0A2K4ZGZ7</accession>
<feature type="domain" description="Glycosyltransferase subfamily 4-like N-terminal" evidence="2">
    <location>
        <begin position="14"/>
        <end position="198"/>
    </location>
</feature>
<dbReference type="PANTHER" id="PTHR45947">
    <property type="entry name" value="SULFOQUINOVOSYL TRANSFERASE SQD2"/>
    <property type="match status" value="1"/>
</dbReference>
<protein>
    <submittedName>
        <fullName evidence="3">Alpha-monoglucosyldiacylglycerol synthase</fullName>
        <ecNumber evidence="3">2.4.1.-</ecNumber>
    </submittedName>
</protein>
<dbReference type="GO" id="GO:0016757">
    <property type="term" value="F:glycosyltransferase activity"/>
    <property type="evidence" value="ECO:0007669"/>
    <property type="project" value="UniProtKB-KW"/>
</dbReference>
<dbReference type="SUPFAM" id="SSF53756">
    <property type="entry name" value="UDP-Glycosyltransferase/glycogen phosphorylase"/>
    <property type="match status" value="1"/>
</dbReference>
<dbReference type="InterPro" id="IPR028098">
    <property type="entry name" value="Glyco_trans_4-like_N"/>
</dbReference>
<dbReference type="InterPro" id="IPR050194">
    <property type="entry name" value="Glycosyltransferase_grp1"/>
</dbReference>
<dbReference type="InterPro" id="IPR001296">
    <property type="entry name" value="Glyco_trans_1"/>
</dbReference>
<dbReference type="PANTHER" id="PTHR45947:SF3">
    <property type="entry name" value="SULFOQUINOVOSYL TRANSFERASE SQD2"/>
    <property type="match status" value="1"/>
</dbReference>
<dbReference type="AlphaFoldDB" id="A0A2K4ZGZ7"/>